<evidence type="ECO:0000256" key="1">
    <source>
        <dbReference type="ARBA" id="ARBA00004141"/>
    </source>
</evidence>
<evidence type="ECO:0000313" key="7">
    <source>
        <dbReference type="Proteomes" id="UP001243364"/>
    </source>
</evidence>
<evidence type="ECO:0000256" key="4">
    <source>
        <dbReference type="ARBA" id="ARBA00023136"/>
    </source>
</evidence>
<keyword evidence="4 5" id="KW-0472">Membrane</keyword>
<keyword evidence="2 5" id="KW-0812">Transmembrane</keyword>
<evidence type="ECO:0000313" key="6">
    <source>
        <dbReference type="EMBL" id="MDQ0688026.1"/>
    </source>
</evidence>
<gene>
    <name evidence="6" type="ORF">QFZ56_006989</name>
</gene>
<feature type="transmembrane region" description="Helical" evidence="5">
    <location>
        <begin position="93"/>
        <end position="111"/>
    </location>
</feature>
<reference evidence="6 7" key="1">
    <citation type="submission" date="2023-07" db="EMBL/GenBank/DDBJ databases">
        <title>Comparative genomics of wheat-associated soil bacteria to identify genetic determinants of phenazine resistance.</title>
        <authorList>
            <person name="Mouncey N."/>
        </authorList>
    </citation>
    <scope>NUCLEOTIDE SEQUENCE [LARGE SCALE GENOMIC DNA]</scope>
    <source>
        <strain evidence="6 7">W4I19-2</strain>
    </source>
</reference>
<dbReference type="EMBL" id="JAUSYA010000001">
    <property type="protein sequence ID" value="MDQ0688026.1"/>
    <property type="molecule type" value="Genomic_DNA"/>
</dbReference>
<evidence type="ECO:0000256" key="5">
    <source>
        <dbReference type="SAM" id="Phobius"/>
    </source>
</evidence>
<sequence length="114" mass="11986">MNFASFTIVLSLVLLVSALGKLRRQESVVAAMRGVGVPDPWLPRLAWVEIAGASGLLLGLAYRPLGIAAGAGVFLYFCGAVVFHLRANDRKGLIAPSVLAVTALLATLLTVRNT</sequence>
<comment type="subcellular location">
    <subcellularLocation>
        <location evidence="1">Membrane</location>
        <topology evidence="1">Multi-pass membrane protein</topology>
    </subcellularLocation>
</comment>
<keyword evidence="3 5" id="KW-1133">Transmembrane helix</keyword>
<dbReference type="InterPro" id="IPR032808">
    <property type="entry name" value="DoxX"/>
</dbReference>
<dbReference type="Proteomes" id="UP001243364">
    <property type="component" value="Unassembled WGS sequence"/>
</dbReference>
<accession>A0ABU0QBI2</accession>
<organism evidence="6 7">
    <name type="scientific">Streptomyces achromogenes</name>
    <dbReference type="NCBI Taxonomy" id="67255"/>
    <lineage>
        <taxon>Bacteria</taxon>
        <taxon>Bacillati</taxon>
        <taxon>Actinomycetota</taxon>
        <taxon>Actinomycetes</taxon>
        <taxon>Kitasatosporales</taxon>
        <taxon>Streptomycetaceae</taxon>
        <taxon>Streptomyces</taxon>
    </lineage>
</organism>
<dbReference type="Pfam" id="PF13564">
    <property type="entry name" value="DoxX_2"/>
    <property type="match status" value="1"/>
</dbReference>
<proteinExistence type="predicted"/>
<evidence type="ECO:0000256" key="3">
    <source>
        <dbReference type="ARBA" id="ARBA00022989"/>
    </source>
</evidence>
<feature type="transmembrane region" description="Helical" evidence="5">
    <location>
        <begin position="67"/>
        <end position="87"/>
    </location>
</feature>
<evidence type="ECO:0000256" key="2">
    <source>
        <dbReference type="ARBA" id="ARBA00022692"/>
    </source>
</evidence>
<dbReference type="RefSeq" id="WP_306946410.1">
    <property type="nucleotide sequence ID" value="NZ_JAUSYA010000001.1"/>
</dbReference>
<comment type="caution">
    <text evidence="6">The sequence shown here is derived from an EMBL/GenBank/DDBJ whole genome shotgun (WGS) entry which is preliminary data.</text>
</comment>
<protein>
    <submittedName>
        <fullName evidence="6">Membrane protein YphA (DoxX/SURF4 family)</fullName>
    </submittedName>
</protein>
<keyword evidence="7" id="KW-1185">Reference proteome</keyword>
<name>A0ABU0QBI2_STRAH</name>